<dbReference type="Pfam" id="PF17779">
    <property type="entry name" value="WHD_NOD2"/>
    <property type="match status" value="1"/>
</dbReference>
<evidence type="ECO:0000256" key="2">
    <source>
        <dbReference type="ARBA" id="ARBA00022490"/>
    </source>
</evidence>
<keyword evidence="6" id="KW-0067">ATP-binding</keyword>
<keyword evidence="2" id="KW-0963">Cytoplasm</keyword>
<evidence type="ECO:0000259" key="7">
    <source>
        <dbReference type="Pfam" id="PF17776"/>
    </source>
</evidence>
<dbReference type="SUPFAM" id="SSF52047">
    <property type="entry name" value="RNI-like"/>
    <property type="match status" value="1"/>
</dbReference>
<name>A0AAV9S1Z2_9TELE</name>
<dbReference type="EMBL" id="JAHHUM010001037">
    <property type="protein sequence ID" value="KAK5614957.1"/>
    <property type="molecule type" value="Genomic_DNA"/>
</dbReference>
<reference evidence="9 10" key="1">
    <citation type="submission" date="2021-06" db="EMBL/GenBank/DDBJ databases">
        <authorList>
            <person name="Palmer J.M."/>
        </authorList>
    </citation>
    <scope>NUCLEOTIDE SEQUENCE [LARGE SCALE GENOMIC DNA]</scope>
    <source>
        <strain evidence="9 10">MEX-2019</strain>
        <tissue evidence="9">Muscle</tissue>
    </source>
</reference>
<dbReference type="Gene3D" id="3.80.10.10">
    <property type="entry name" value="Ribonuclease Inhibitor"/>
    <property type="match status" value="1"/>
</dbReference>
<dbReference type="GO" id="GO:0005524">
    <property type="term" value="F:ATP binding"/>
    <property type="evidence" value="ECO:0007669"/>
    <property type="project" value="UniProtKB-KW"/>
</dbReference>
<dbReference type="Pfam" id="PF17776">
    <property type="entry name" value="NLRC4_HD2"/>
    <property type="match status" value="1"/>
</dbReference>
<dbReference type="InterPro" id="IPR041075">
    <property type="entry name" value="NOD1/2_WH"/>
</dbReference>
<dbReference type="InterPro" id="IPR051261">
    <property type="entry name" value="NLR"/>
</dbReference>
<dbReference type="Proteomes" id="UP001311232">
    <property type="component" value="Unassembled WGS sequence"/>
</dbReference>
<gene>
    <name evidence="9" type="ORF">CRENBAI_008350</name>
</gene>
<evidence type="ECO:0000259" key="8">
    <source>
        <dbReference type="Pfam" id="PF17779"/>
    </source>
</evidence>
<accession>A0AAV9S1Z2</accession>
<proteinExistence type="predicted"/>
<evidence type="ECO:0000256" key="6">
    <source>
        <dbReference type="ARBA" id="ARBA00022840"/>
    </source>
</evidence>
<feature type="domain" description="NOD1/2 winged helix" evidence="8">
    <location>
        <begin position="66"/>
        <end position="126"/>
    </location>
</feature>
<keyword evidence="5" id="KW-0547">Nucleotide-binding</keyword>
<keyword evidence="10" id="KW-1185">Reference proteome</keyword>
<feature type="domain" description="NACHT LRR and PYD" evidence="7">
    <location>
        <begin position="128"/>
        <end position="251"/>
    </location>
</feature>
<comment type="subcellular location">
    <subcellularLocation>
        <location evidence="1">Cytoplasm</location>
    </subcellularLocation>
</comment>
<evidence type="ECO:0000313" key="10">
    <source>
        <dbReference type="Proteomes" id="UP001311232"/>
    </source>
</evidence>
<dbReference type="PANTHER" id="PTHR24106">
    <property type="entry name" value="NACHT, LRR AND CARD DOMAINS-CONTAINING"/>
    <property type="match status" value="1"/>
</dbReference>
<evidence type="ECO:0000256" key="3">
    <source>
        <dbReference type="ARBA" id="ARBA00022614"/>
    </source>
</evidence>
<dbReference type="InterPro" id="IPR032675">
    <property type="entry name" value="LRR_dom_sf"/>
</dbReference>
<protein>
    <submittedName>
        <fullName evidence="9">Uncharacterized protein</fullName>
    </submittedName>
</protein>
<evidence type="ECO:0000256" key="5">
    <source>
        <dbReference type="ARBA" id="ARBA00022741"/>
    </source>
</evidence>
<evidence type="ECO:0000256" key="4">
    <source>
        <dbReference type="ARBA" id="ARBA00022737"/>
    </source>
</evidence>
<keyword evidence="3" id="KW-0433">Leucine-rich repeat</keyword>
<organism evidence="9 10">
    <name type="scientific">Crenichthys baileyi</name>
    <name type="common">White River springfish</name>
    <dbReference type="NCBI Taxonomy" id="28760"/>
    <lineage>
        <taxon>Eukaryota</taxon>
        <taxon>Metazoa</taxon>
        <taxon>Chordata</taxon>
        <taxon>Craniata</taxon>
        <taxon>Vertebrata</taxon>
        <taxon>Euteleostomi</taxon>
        <taxon>Actinopterygii</taxon>
        <taxon>Neopterygii</taxon>
        <taxon>Teleostei</taxon>
        <taxon>Neoteleostei</taxon>
        <taxon>Acanthomorphata</taxon>
        <taxon>Ovalentaria</taxon>
        <taxon>Atherinomorphae</taxon>
        <taxon>Cyprinodontiformes</taxon>
        <taxon>Goodeidae</taxon>
        <taxon>Crenichthys</taxon>
    </lineage>
</organism>
<dbReference type="AlphaFoldDB" id="A0AAV9S1Z2"/>
<dbReference type="InterPro" id="IPR041267">
    <property type="entry name" value="NLRP_HD2"/>
</dbReference>
<comment type="caution">
    <text evidence="9">The sequence shown here is derived from an EMBL/GenBank/DDBJ whole genome shotgun (WGS) entry which is preliminary data.</text>
</comment>
<keyword evidence="4" id="KW-0677">Repeat</keyword>
<sequence>MCHIPVFCWITATVLQNAIETREKTDLPNSLTEMYILFLVVLAKVRHVKYGKGAEKDPLWTPETREMIQSLGKLAFELLMKGNLFFYESDLTEFGIDVRAASVYSGVFTEIFQEERGLFHEKVFCFVHLSIQEFLAALHVHLTFTNTGVNLLSGEKFTSSAFEDFYQCAIDKAVESSNGHLDLLLRFLLGLSLKTNQTLLQGLTIEERTSSCAIQNTVQYIKKKIGENVCILKNNNLFYCLNELKDCSLTEDIRAILRPGRLPADKLSPVKWTALVNIMLSSEETQKEFHLNNYFESDKALLGLVTVVINSTKAILSGCLITKEGCAKLGSSLRANPCHLKELDLSYNHPEESGLEHLSAAQEDSQLALQTLRCEQAKD</sequence>
<evidence type="ECO:0000313" key="9">
    <source>
        <dbReference type="EMBL" id="KAK5614957.1"/>
    </source>
</evidence>
<dbReference type="GO" id="GO:0005737">
    <property type="term" value="C:cytoplasm"/>
    <property type="evidence" value="ECO:0007669"/>
    <property type="project" value="UniProtKB-SubCell"/>
</dbReference>
<evidence type="ECO:0000256" key="1">
    <source>
        <dbReference type="ARBA" id="ARBA00004496"/>
    </source>
</evidence>